<sequence length="427" mass="49339">MARDSFMRIGNSKSFENPEKSKMNLEMRCKNISLTRFLELLDQDKLFWLVKRLSGNDTGITGGHQSGIYVPRQFMEAVVPAVVTTEQYNPTQEISCYIPSQDCLKTGIQAKYYNNKYFPEMKLKKKYDEFRLTRWVGTPLQDVENTGSICILAGTCRNGETELLGWVSNTAEEEELIEYWLGKEVEPGQMYLSSASAEKSDLPLLKQLPVSWLKTFPTGRDIFEFIETRFPQSSWAKSIDELLLKRRAMEFDIFSEVERHNVMPNIKDGFTSVDEFIKYANSVANRRKSRAGTSLELHLESIFRYEQLKFEAQVITEQNKKPDFIFPSGKDYHNPAFPSAKLHMLASKTCCKDRWRQVISEADRIENKHLFTLQQGVSSNQLAEMYQHGIILVVPQPIITSFPEDYRTKIMNLTNFVDFIKESQQAV</sequence>
<evidence type="ECO:0000313" key="3">
    <source>
        <dbReference type="EMBL" id="MST97556.1"/>
    </source>
</evidence>
<dbReference type="EMBL" id="VUNS01000011">
    <property type="protein sequence ID" value="MST97556.1"/>
    <property type="molecule type" value="Genomic_DNA"/>
</dbReference>
<dbReference type="InterPro" id="IPR011335">
    <property type="entry name" value="Restrct_endonuc-II-like"/>
</dbReference>
<comment type="caution">
    <text evidence="3">The sequence shown here is derived from an EMBL/GenBank/DDBJ whole genome shotgun (WGS) entry which is preliminary data.</text>
</comment>
<name>A0A844G2G2_9BACT</name>
<dbReference type="Gene3D" id="3.40.91.80">
    <property type="match status" value="1"/>
</dbReference>
<keyword evidence="4" id="KW-1185">Reference proteome</keyword>
<dbReference type="GO" id="GO:0009036">
    <property type="term" value="F:type II site-specific deoxyribonuclease activity"/>
    <property type="evidence" value="ECO:0007669"/>
    <property type="project" value="InterPro"/>
</dbReference>
<dbReference type="GO" id="GO:0003677">
    <property type="term" value="F:DNA binding"/>
    <property type="evidence" value="ECO:0007669"/>
    <property type="project" value="InterPro"/>
</dbReference>
<dbReference type="InterPro" id="IPR038365">
    <property type="entry name" value="EcoRII_C_sf"/>
</dbReference>
<dbReference type="Proteomes" id="UP000435649">
    <property type="component" value="Unassembled WGS sequence"/>
</dbReference>
<evidence type="ECO:0000259" key="1">
    <source>
        <dbReference type="Pfam" id="PF09019"/>
    </source>
</evidence>
<protein>
    <submittedName>
        <fullName evidence="3">Restriction endonuclease</fullName>
    </submittedName>
</protein>
<dbReference type="Pfam" id="PF09019">
    <property type="entry name" value="EcoRII-C"/>
    <property type="match status" value="1"/>
</dbReference>
<dbReference type="Pfam" id="PF09217">
    <property type="entry name" value="EcoRII-N"/>
    <property type="match status" value="1"/>
</dbReference>
<evidence type="ECO:0000313" key="4">
    <source>
        <dbReference type="Proteomes" id="UP000435649"/>
    </source>
</evidence>
<dbReference type="SUPFAM" id="SSF101936">
    <property type="entry name" value="DNA-binding pseudobarrel domain"/>
    <property type="match status" value="1"/>
</dbReference>
<dbReference type="AlphaFoldDB" id="A0A844G2G2"/>
<dbReference type="InterPro" id="IPR023372">
    <property type="entry name" value="Rest_endonuc_II_EcoRII_N"/>
</dbReference>
<keyword evidence="3" id="KW-0378">Hydrolase</keyword>
<gene>
    <name evidence="3" type="ORF">FYJ85_10950</name>
</gene>
<evidence type="ECO:0000259" key="2">
    <source>
        <dbReference type="Pfam" id="PF09217"/>
    </source>
</evidence>
<keyword evidence="3" id="KW-0540">Nuclease</keyword>
<dbReference type="SUPFAM" id="SSF52980">
    <property type="entry name" value="Restriction endonuclease-like"/>
    <property type="match status" value="1"/>
</dbReference>
<feature type="domain" description="Restriction endonuclease type II EcoRII N-terminal" evidence="2">
    <location>
        <begin position="46"/>
        <end position="194"/>
    </location>
</feature>
<dbReference type="InterPro" id="IPR015300">
    <property type="entry name" value="DNA-bd_pseudobarrel_sf"/>
</dbReference>
<accession>A0A844G2G2</accession>
<dbReference type="GO" id="GO:0009307">
    <property type="term" value="P:DNA restriction-modification system"/>
    <property type="evidence" value="ECO:0007669"/>
    <property type="project" value="InterPro"/>
</dbReference>
<dbReference type="Gene3D" id="2.40.330.10">
    <property type="entry name" value="DNA-binding pseudobarrel domain"/>
    <property type="match status" value="1"/>
</dbReference>
<reference evidence="3 4" key="1">
    <citation type="submission" date="2019-08" db="EMBL/GenBank/DDBJ databases">
        <title>In-depth cultivation of the pig gut microbiome towards novel bacterial diversity and tailored functional studies.</title>
        <authorList>
            <person name="Wylensek D."/>
            <person name="Hitch T.C.A."/>
            <person name="Clavel T."/>
        </authorList>
    </citation>
    <scope>NUCLEOTIDE SEQUENCE [LARGE SCALE GENOMIC DNA]</scope>
    <source>
        <strain evidence="3 4">BBE-744-WT-12</strain>
    </source>
</reference>
<keyword evidence="3" id="KW-0255">Endonuclease</keyword>
<organism evidence="3 4">
    <name type="scientific">Victivallis lenta</name>
    <dbReference type="NCBI Taxonomy" id="2606640"/>
    <lineage>
        <taxon>Bacteria</taxon>
        <taxon>Pseudomonadati</taxon>
        <taxon>Lentisphaerota</taxon>
        <taxon>Lentisphaeria</taxon>
        <taxon>Victivallales</taxon>
        <taxon>Victivallaceae</taxon>
        <taxon>Victivallis</taxon>
    </lineage>
</organism>
<feature type="domain" description="Restriction endonuclease type II EcoRII C-terminal" evidence="1">
    <location>
        <begin position="254"/>
        <end position="417"/>
    </location>
</feature>
<proteinExistence type="predicted"/>
<dbReference type="InterPro" id="IPR015109">
    <property type="entry name" value="Restrct_endonuc_II_EcoRII_C"/>
</dbReference>